<proteinExistence type="predicted"/>
<accession>A0A926F4U2</accession>
<dbReference type="SUPFAM" id="SSF52833">
    <property type="entry name" value="Thioredoxin-like"/>
    <property type="match status" value="1"/>
</dbReference>
<dbReference type="AlphaFoldDB" id="A0A926F4U2"/>
<evidence type="ECO:0000313" key="2">
    <source>
        <dbReference type="Proteomes" id="UP000651085"/>
    </source>
</evidence>
<dbReference type="InterPro" id="IPR026444">
    <property type="entry name" value="Secre_tail"/>
</dbReference>
<name>A0A926F4U2_9BACT</name>
<dbReference type="RefSeq" id="WP_262433136.1">
    <property type="nucleotide sequence ID" value="NZ_JACRTF010000001.1"/>
</dbReference>
<keyword evidence="2" id="KW-1185">Reference proteome</keyword>
<dbReference type="Proteomes" id="UP000651085">
    <property type="component" value="Unassembled WGS sequence"/>
</dbReference>
<dbReference type="EMBL" id="JACRTF010000001">
    <property type="protein sequence ID" value="MBC8591919.1"/>
    <property type="molecule type" value="Genomic_DNA"/>
</dbReference>
<dbReference type="Pfam" id="PF11551">
    <property type="entry name" value="Omp28"/>
    <property type="match status" value="1"/>
</dbReference>
<dbReference type="InterPro" id="IPR013783">
    <property type="entry name" value="Ig-like_fold"/>
</dbReference>
<sequence length="547" mass="62087">MKKKTTLFFLILICMTPFFYAQSPRLVLLEEFSNTKCGPCIAFSPRLDSLLMVRLGEVVSIQYHVGWPASNDEFYLNQQESQDERIKFYDVTGVPFINLNGTPVRTVASTISDEIDNYLQEPIQINLGLESKTENGKLFVKVISTAIQTIENANLRLFVAVVEEEVTSEQNKLHYTNIFRKMLPDANGYELPDQMQAGQQDVFEDEWEISGFYNEKELAIVAFIQDISNHQVYQAAYAPRATDKTDAAKVVLVENVPSKICTPHFTPKIRFRNIGKNPMTSAKLNISINDCIQQTDWSGELQYLENEQIVSPDFTEYQLAEGSAMNKVEIWLSDINGTEGCSEKYVTTFENSLVIKNQVQLTLFTDKKPEEISWKLFNSAGDVVDEEKSYNEPRQFYKRILSIDSDDCYQLIFYDAGGNGIAGENGNGYYKLEQIEETGKHKLITQADYKTAEHDVYFKMENVIPAGIGSLTEDVMEFFYDVNTKTVFFDDKGLCKDIVVYNLVGEAVMEVKASSDNALHLDNLPKGAYLMCIKVAGKLMTRKIVIE</sequence>
<gene>
    <name evidence="1" type="ORF">H8744_01415</name>
</gene>
<reference evidence="1" key="1">
    <citation type="submission" date="2020-08" db="EMBL/GenBank/DDBJ databases">
        <title>Genome public.</title>
        <authorList>
            <person name="Liu C."/>
            <person name="Sun Q."/>
        </authorList>
    </citation>
    <scope>NUCLEOTIDE SEQUENCE</scope>
    <source>
        <strain evidence="1">N12</strain>
    </source>
</reference>
<organism evidence="1 2">
    <name type="scientific">Jilunia laotingensis</name>
    <dbReference type="NCBI Taxonomy" id="2763675"/>
    <lineage>
        <taxon>Bacteria</taxon>
        <taxon>Pseudomonadati</taxon>
        <taxon>Bacteroidota</taxon>
        <taxon>Bacteroidia</taxon>
        <taxon>Bacteroidales</taxon>
        <taxon>Bacteroidaceae</taxon>
        <taxon>Jilunia</taxon>
    </lineage>
</organism>
<dbReference type="InterPro" id="IPR021615">
    <property type="entry name" value="Omp28"/>
</dbReference>
<comment type="caution">
    <text evidence="1">The sequence shown here is derived from an EMBL/GenBank/DDBJ whole genome shotgun (WGS) entry which is preliminary data.</text>
</comment>
<dbReference type="NCBIfam" id="TIGR04183">
    <property type="entry name" value="Por_Secre_tail"/>
    <property type="match status" value="1"/>
</dbReference>
<dbReference type="Gene3D" id="2.60.40.10">
    <property type="entry name" value="Immunoglobulins"/>
    <property type="match status" value="1"/>
</dbReference>
<evidence type="ECO:0000313" key="1">
    <source>
        <dbReference type="EMBL" id="MBC8591919.1"/>
    </source>
</evidence>
<dbReference type="InterPro" id="IPR036249">
    <property type="entry name" value="Thioredoxin-like_sf"/>
</dbReference>
<protein>
    <submittedName>
        <fullName evidence="1">Omp28-related outer membrane protein</fullName>
    </submittedName>
</protein>